<dbReference type="PANTHER" id="PTHR33303">
    <property type="entry name" value="CYTOPLASMIC PROTEIN-RELATED"/>
    <property type="match status" value="1"/>
</dbReference>
<organism evidence="1 2">
    <name type="scientific">Thermosulfuriphilus ammonigenes</name>
    <dbReference type="NCBI Taxonomy" id="1936021"/>
    <lineage>
        <taxon>Bacteria</taxon>
        <taxon>Pseudomonadati</taxon>
        <taxon>Thermodesulfobacteriota</taxon>
        <taxon>Thermodesulfobacteria</taxon>
        <taxon>Thermodesulfobacteriales</taxon>
        <taxon>Thermodesulfobacteriaceae</taxon>
        <taxon>Thermosulfuriphilus</taxon>
    </lineage>
</organism>
<dbReference type="SUPFAM" id="SSF51735">
    <property type="entry name" value="NAD(P)-binding Rossmann-fold domains"/>
    <property type="match status" value="1"/>
</dbReference>
<dbReference type="InterPro" id="IPR003781">
    <property type="entry name" value="CoA-bd"/>
</dbReference>
<dbReference type="InterPro" id="IPR036291">
    <property type="entry name" value="NAD(P)-bd_dom_sf"/>
</dbReference>
<gene>
    <name evidence="1" type="ORF">G4V39_00360</name>
</gene>
<dbReference type="SMART" id="SM00881">
    <property type="entry name" value="CoA_binding"/>
    <property type="match status" value="1"/>
</dbReference>
<dbReference type="Pfam" id="PF13380">
    <property type="entry name" value="CoA_binding_2"/>
    <property type="match status" value="1"/>
</dbReference>
<protein>
    <submittedName>
        <fullName evidence="1">CoA-binding protein</fullName>
    </submittedName>
</protein>
<dbReference type="KEGG" id="tav:G4V39_00360"/>
<keyword evidence="2" id="KW-1185">Reference proteome</keyword>
<dbReference type="AlphaFoldDB" id="A0A6G7PTG7"/>
<name>A0A6G7PTG7_9BACT</name>
<evidence type="ECO:0000313" key="2">
    <source>
        <dbReference type="Proteomes" id="UP000502179"/>
    </source>
</evidence>
<accession>A0A6G7PTG7</accession>
<dbReference type="RefSeq" id="WP_166031034.1">
    <property type="nucleotide sequence ID" value="NZ_CP048877.1"/>
</dbReference>
<dbReference type="Gene3D" id="3.40.50.720">
    <property type="entry name" value="NAD(P)-binding Rossmann-like Domain"/>
    <property type="match status" value="1"/>
</dbReference>
<proteinExistence type="predicted"/>
<reference evidence="1 2" key="1">
    <citation type="submission" date="2020-02" db="EMBL/GenBank/DDBJ databases">
        <title>Genome analysis of Thermosulfuriphilus ammonigenes ST65T, an anaerobic thermophilic chemolithoautotrophic bacterium isolated from a deep-sea hydrothermal vent.</title>
        <authorList>
            <person name="Slobodkina G."/>
            <person name="Allioux M."/>
            <person name="Merkel A."/>
            <person name="Alain K."/>
            <person name="Jebbar M."/>
            <person name="Slobodkin A."/>
        </authorList>
    </citation>
    <scope>NUCLEOTIDE SEQUENCE [LARGE SCALE GENOMIC DNA]</scope>
    <source>
        <strain evidence="1 2">ST65</strain>
    </source>
</reference>
<dbReference type="Proteomes" id="UP000502179">
    <property type="component" value="Chromosome"/>
</dbReference>
<dbReference type="EMBL" id="CP048877">
    <property type="protein sequence ID" value="QIJ70811.1"/>
    <property type="molecule type" value="Genomic_DNA"/>
</dbReference>
<sequence>MGKECELPEIVPPESEVAEVVRSARTIAIVGMSPKPERPSHQVGIYLRDQGYRIIPVNPGQEQIAGLPCYPDLLSIPSEEKIDVVIIFRRPDQVGPIVEEALKRGVKAIWMQEGIVNNEAAQKARAAGAFVVMNRCFKKVHQGLKAGQ</sequence>
<dbReference type="PANTHER" id="PTHR33303:SF2">
    <property type="entry name" value="COA-BINDING DOMAIN-CONTAINING PROTEIN"/>
    <property type="match status" value="1"/>
</dbReference>
<evidence type="ECO:0000313" key="1">
    <source>
        <dbReference type="EMBL" id="QIJ70811.1"/>
    </source>
</evidence>